<comment type="caution">
    <text evidence="1">The sequence shown here is derived from an EMBL/GenBank/DDBJ whole genome shotgun (WGS) entry which is preliminary data.</text>
</comment>
<sequence length="1186" mass="131131">KMCQKTVKTVEQKPGIDLDRILLEEIGNGKYQLRAVAPCGLAAFLVGMAFFSGLLVLLTPENLGSTLPESMEDANNLGKDQPSLLRSFTTKLFKRRQNLCTALDISTILRTPLNGPDYLKKIRNGAIAQQRELTGSEASKQKDLSEKSFTKVVIKSWAADWMSASSGADSGAGNGAGNGAENDTGFAAKEMNEKNKCLNYTRVGFAAKEMNEKNKCLNYTRVLIGFLEELRSPGCAFPTIIAVTAVVAGTRHPLSIIVQANRHLTQRSILNRDVCSYDVARNDKYGRYLTANKDIESGELIFTDKPFAYGPKPDSPPLCLGCYCPVAESLCARCGWPACGAECAAAPAHAAECAVFARARVNVVTFLLEHCRLGDRFDKELVQQVCGILESASASSNLHQSRPAPPPLLHARAVPDADAARLPVGVQVLLVRLPALRRPHGARLASQHPQMQQLYGRVAGYGIDELPDLLLERKAELARLVLAALDAVAPGDTRMRGESAAWLVRVVVMESAACRRRASDAEQSARWTYSVTAECEPVAVKEEPEGGECGVSEAAVAEGLYAGHEVKDEVVIGPVTVQQQDVAFSMQNAFCRLEGPCSLKPEGGADDTPDCTHTCLGEGPRCNRSPEQQYRLTSCFVRLERLPVGDLHRGKPCSSMQAIPSASALRRSREQGQRHTLNRTEVDPCQLQPAGGAGAAPECTHTRPGEGPRCNMSHDQQFQLRSCSVRLERILIEDLPTCDTCSEYPTYKNIRTVKDIDYDKIDLKNLYKETNKEIRKCYENHRLHILEKCIDRTRSAKKAYKELDQSKKWVSSLQRGPTICKSRNDIINIATDFYTGLFSSIPDSVRTPLNFTELTQQNGYKSEEHTVVTEDGYILNLFRITKGAKCREVIKKTPVFFMPPLLSSADTALEAGVDAGLPYLISDDCFDTWVGNPRGTYYGRRHIRLDPDKDKEFWEFSVDEIGTYDIPAMIDYVSNKTGEDKITKGAKCKEVIKKTPVFFMPPLLSSADTALEAGVDAGLPYLISDDCFDTWVGNARGTYYGRRHIRLDPDKDKEFWEFSVDEIGTYDIPAMIDYVSNKTGEDKLGITKGAKCKKVIKKTPVFFMPPLLSSADTALEAGVDAGLPYLISDDCFDTWVGNPRGTYYGRRHIRLDPDRDKEFWEFSVDEIGTYDIPAMVDYVSNKTGED</sequence>
<feature type="non-terminal residue" evidence="1">
    <location>
        <position position="1"/>
    </location>
</feature>
<dbReference type="Proteomes" id="UP001064048">
    <property type="component" value="Chromosome 17"/>
</dbReference>
<accession>A0ACC0KJI8</accession>
<gene>
    <name evidence="1" type="ORF">MSG28_010059</name>
</gene>
<reference evidence="1 2" key="1">
    <citation type="journal article" date="2022" name="Genome Biol. Evol.">
        <title>The Spruce Budworm Genome: Reconstructing the Evolutionary History of Antifreeze Proteins.</title>
        <authorList>
            <person name="Beliveau C."/>
            <person name="Gagne P."/>
            <person name="Picq S."/>
            <person name="Vernygora O."/>
            <person name="Keeling C.I."/>
            <person name="Pinkney K."/>
            <person name="Doucet D."/>
            <person name="Wen F."/>
            <person name="Johnston J.S."/>
            <person name="Maaroufi H."/>
            <person name="Boyle B."/>
            <person name="Laroche J."/>
            <person name="Dewar K."/>
            <person name="Juretic N."/>
            <person name="Blackburn G."/>
            <person name="Nisole A."/>
            <person name="Brunet B."/>
            <person name="Brandao M."/>
            <person name="Lumley L."/>
            <person name="Duan J."/>
            <person name="Quan G."/>
            <person name="Lucarotti C.J."/>
            <person name="Roe A.D."/>
            <person name="Sperling F.A.H."/>
            <person name="Levesque R.C."/>
            <person name="Cusson M."/>
        </authorList>
    </citation>
    <scope>NUCLEOTIDE SEQUENCE [LARGE SCALE GENOMIC DNA]</scope>
    <source>
        <strain evidence="1">Glfc:IPQL:Cfum</strain>
    </source>
</reference>
<name>A0ACC0KJI8_CHOFU</name>
<evidence type="ECO:0000313" key="1">
    <source>
        <dbReference type="EMBL" id="KAI8436524.1"/>
    </source>
</evidence>
<proteinExistence type="predicted"/>
<feature type="non-terminal residue" evidence="1">
    <location>
        <position position="1186"/>
    </location>
</feature>
<dbReference type="EMBL" id="CM046117">
    <property type="protein sequence ID" value="KAI8436524.1"/>
    <property type="molecule type" value="Genomic_DNA"/>
</dbReference>
<protein>
    <submittedName>
        <fullName evidence="1">Uncharacterized protein</fullName>
    </submittedName>
</protein>
<organism evidence="1 2">
    <name type="scientific">Choristoneura fumiferana</name>
    <name type="common">Spruce budworm moth</name>
    <name type="synonym">Archips fumiferana</name>
    <dbReference type="NCBI Taxonomy" id="7141"/>
    <lineage>
        <taxon>Eukaryota</taxon>
        <taxon>Metazoa</taxon>
        <taxon>Ecdysozoa</taxon>
        <taxon>Arthropoda</taxon>
        <taxon>Hexapoda</taxon>
        <taxon>Insecta</taxon>
        <taxon>Pterygota</taxon>
        <taxon>Neoptera</taxon>
        <taxon>Endopterygota</taxon>
        <taxon>Lepidoptera</taxon>
        <taxon>Glossata</taxon>
        <taxon>Ditrysia</taxon>
        <taxon>Tortricoidea</taxon>
        <taxon>Tortricidae</taxon>
        <taxon>Tortricinae</taxon>
        <taxon>Choristoneura</taxon>
    </lineage>
</organism>
<keyword evidence="2" id="KW-1185">Reference proteome</keyword>
<evidence type="ECO:0000313" key="2">
    <source>
        <dbReference type="Proteomes" id="UP001064048"/>
    </source>
</evidence>